<evidence type="ECO:0000313" key="7">
    <source>
        <dbReference type="Proteomes" id="UP001549134"/>
    </source>
</evidence>
<evidence type="ECO:0000259" key="5">
    <source>
        <dbReference type="Pfam" id="PF19906"/>
    </source>
</evidence>
<protein>
    <recommendedName>
        <fullName evidence="4">C-deglycosylation enzyme beta subunit</fullName>
    </recommendedName>
</protein>
<keyword evidence="7" id="KW-1185">Reference proteome</keyword>
<name>A0ABV2ESC7_9STRE</name>
<evidence type="ECO:0000313" key="6">
    <source>
        <dbReference type="EMBL" id="MET3534095.1"/>
    </source>
</evidence>
<evidence type="ECO:0000256" key="3">
    <source>
        <dbReference type="ARBA" id="ARBA00046336"/>
    </source>
</evidence>
<dbReference type="Gene3D" id="3.20.20.150">
    <property type="entry name" value="Divalent-metal-dependent TIM barrel enzymes"/>
    <property type="match status" value="1"/>
</dbReference>
<dbReference type="GeneID" id="78827907"/>
<dbReference type="EMBL" id="JBEPLX010000012">
    <property type="protein sequence ID" value="MET3534095.1"/>
    <property type="molecule type" value="Genomic_DNA"/>
</dbReference>
<reference evidence="6 7" key="1">
    <citation type="submission" date="2024-06" db="EMBL/GenBank/DDBJ databases">
        <title>Genomic Encyclopedia of Type Strains, Phase IV (KMG-IV): sequencing the most valuable type-strain genomes for metagenomic binning, comparative biology and taxonomic classification.</title>
        <authorList>
            <person name="Goeker M."/>
        </authorList>
    </citation>
    <scope>NUCLEOTIDE SEQUENCE [LARGE SCALE GENOMIC DNA]</scope>
    <source>
        <strain evidence="6 7">DSM 29126</strain>
    </source>
</reference>
<organism evidence="6 7">
    <name type="scientific">Streptococcus parasuis</name>
    <dbReference type="NCBI Taxonomy" id="1501662"/>
    <lineage>
        <taxon>Bacteria</taxon>
        <taxon>Bacillati</taxon>
        <taxon>Bacillota</taxon>
        <taxon>Bacilli</taxon>
        <taxon>Lactobacillales</taxon>
        <taxon>Streptococcaceae</taxon>
        <taxon>Streptococcus</taxon>
    </lineage>
</organism>
<feature type="domain" description="C-glycoside deglycosidase beta subunit" evidence="5">
    <location>
        <begin position="2"/>
        <end position="115"/>
    </location>
</feature>
<accession>A0ABV2ESC7</accession>
<evidence type="ECO:0000256" key="1">
    <source>
        <dbReference type="ARBA" id="ARBA00023239"/>
    </source>
</evidence>
<dbReference type="SUPFAM" id="SSF51658">
    <property type="entry name" value="Xylose isomerase-like"/>
    <property type="match status" value="1"/>
</dbReference>
<proteinExistence type="inferred from homology"/>
<dbReference type="InterPro" id="IPR036237">
    <property type="entry name" value="Xyl_isomerase-like_sf"/>
</dbReference>
<keyword evidence="1" id="KW-0456">Lyase</keyword>
<gene>
    <name evidence="6" type="ORF">ABID50_001254</name>
</gene>
<keyword evidence="6" id="KW-0413">Isomerase</keyword>
<sequence>MFDNFLIRKNSLKNDYDKDGNVIGFQFAARNANYRGVFLSLHNGYYIKVDGIEYPRDVQTFEVNGKEPRTFEEIKTCVWEHWDYDDEGVIHIAKPGGLEPGIHTIEFQQSVLAAYGYLPTDEEWVKNPPVPGTGAGSDKTKNIVSYDLELQDRKPQGKIKRGVSLYSYQQTQFFKELDLEGQIREVGENLFGADGIELLDEMAIRQYPNPPQEFFDNWFAWMKKYDTKPVTMDVFHDVLQFRDHVMSYSESAERLKNDIRLAKKLGFKNVRTLATTPFEILIEALPVAEELDIRLAKEIHAPIPINGQYVNEIVDYCEKTGTKHLGLVPDWGIFAFRPSEVTLDWYVRQGAKRETCDLVVQLCMDNYEGRSNELNDIDLSLYSAGNVESLFHRYIKHGEAPADLIPAFDKMEKLVRDNVPDYSEIDFEVMGQALLLSRTKPEDLGRILPYIVSIHGKFYNMSEIPGKPGQYQDIAIDYEGPINYLKEHGWEGYINSEYEGQRRFQDRGVEDLISEIDQVRKHQEMLKRLIGE</sequence>
<dbReference type="InterPro" id="IPR045959">
    <property type="entry name" value="CGDB"/>
</dbReference>
<evidence type="ECO:0000256" key="2">
    <source>
        <dbReference type="ARBA" id="ARBA00023277"/>
    </source>
</evidence>
<comment type="caution">
    <text evidence="6">The sequence shown here is derived from an EMBL/GenBank/DDBJ whole genome shotgun (WGS) entry which is preliminary data.</text>
</comment>
<keyword evidence="2" id="KW-0119">Carbohydrate metabolism</keyword>
<dbReference type="Pfam" id="PF19906">
    <property type="entry name" value="CGDB"/>
    <property type="match status" value="1"/>
</dbReference>
<dbReference type="RefSeq" id="WP_237395381.1">
    <property type="nucleotide sequence ID" value="NZ_AP024276.1"/>
</dbReference>
<comment type="similarity">
    <text evidence="3">Belongs to the C-glycoside deglycosidase beta subunit family.</text>
</comment>
<dbReference type="Proteomes" id="UP001549134">
    <property type="component" value="Unassembled WGS sequence"/>
</dbReference>
<dbReference type="GO" id="GO:0016853">
    <property type="term" value="F:isomerase activity"/>
    <property type="evidence" value="ECO:0007669"/>
    <property type="project" value="UniProtKB-KW"/>
</dbReference>
<evidence type="ECO:0000256" key="4">
    <source>
        <dbReference type="ARBA" id="ARBA00047208"/>
    </source>
</evidence>